<dbReference type="InterPro" id="IPR035979">
    <property type="entry name" value="RBD_domain_sf"/>
</dbReference>
<dbReference type="InterPro" id="IPR034364">
    <property type="entry name" value="PABP_RRM1"/>
</dbReference>
<evidence type="ECO:0000256" key="1">
    <source>
        <dbReference type="ARBA" id="ARBA00004123"/>
    </source>
</evidence>
<sequence>MGSASKMGRWRTKHLNNRVSIARQRWTGGHQLWGIGVVTDQKICCVWKGKGESSSHDGQSRRELKEMAQVQVPVQAQSVNGGANNNPHFTTTSLYVGDLELNVTEAQLFDLFTQVGQVVSIRVCRDLTTRRSLGYGYVNFTNAPDAARALDMLNFTPINGKPVRIMYSHRDPSIRKSGAGNIFIKNLDKGIDHKALHETFSAFGNILSCKVATDSSGQSKGYGFVQFDTEEAAQKAIEKLNGMLINDKQVFVGPFLRKQERDSSNDRSKFNNVFVKNLGDNTTDDDLKNAFGEFGPITSAVIMRDAEGKSKCFGFVNFESCDDAARAVDALNGKKFDDKEWYVAKAQKKSEREVELKQKFEQTMKEAADKFQGANLYVKNLDDSIADEKLKELFAPYGTITSCKVMRDPSGVSRGSGFVAFSTPEEANRALLEMNGKMIVSKPLYVALAQRKEDRRARLQAQFSQMRPLAMPPSVAPRMPMYPPGAPGMGQQIFYGQAPPAIIPSQPGFGYQQQLVPGMRPGGAPMQNYFVPMVPPGQQGQRPGGRRGGAGQQSQQPVQLMQQQMLPRGGRVYRYPPGRGMPDGPMTGVAGPGGMLSVPYDMAGGMPMRSDAGLSQPIPIGALATALANATPDQQRTMLGENLYPLVEQLEPDAAAKVTGMLLEMDQTEVLHLLESPEALKAKVAEAMDVLRSVQQHQAAGGTADQLSSLSLNENLVS</sequence>
<evidence type="ECO:0000256" key="5">
    <source>
        <dbReference type="ARBA" id="ARBA00022581"/>
    </source>
</evidence>
<evidence type="ECO:0000256" key="10">
    <source>
        <dbReference type="PROSITE-ProRule" id="PRU00176"/>
    </source>
</evidence>
<dbReference type="Proteomes" id="UP001154282">
    <property type="component" value="Unassembled WGS sequence"/>
</dbReference>
<dbReference type="AlphaFoldDB" id="A0AAV0MI18"/>
<dbReference type="Pfam" id="PF00076">
    <property type="entry name" value="RRM_1"/>
    <property type="match status" value="4"/>
</dbReference>
<dbReference type="CDD" id="cd12380">
    <property type="entry name" value="RRM3_I_PABPs"/>
    <property type="match status" value="1"/>
</dbReference>
<dbReference type="GO" id="GO:0003723">
    <property type="term" value="F:RNA binding"/>
    <property type="evidence" value="ECO:0007669"/>
    <property type="project" value="UniProtKB-UniRule"/>
</dbReference>
<dbReference type="FunFam" id="3.30.70.330:FF:000239">
    <property type="entry name" value="Polyadenylate-binding protein"/>
    <property type="match status" value="1"/>
</dbReference>
<evidence type="ECO:0000256" key="9">
    <source>
        <dbReference type="ARBA" id="ARBA00023242"/>
    </source>
</evidence>
<feature type="domain" description="RRM" evidence="13">
    <location>
        <begin position="374"/>
        <end position="451"/>
    </location>
</feature>
<keyword evidence="5" id="KW-0945">Host-virus interaction</keyword>
<dbReference type="SMART" id="SM00360">
    <property type="entry name" value="RRM"/>
    <property type="match status" value="4"/>
</dbReference>
<comment type="function">
    <text evidence="11">Binds the poly(A) tail of mRNA.</text>
</comment>
<evidence type="ECO:0000313" key="15">
    <source>
        <dbReference type="EMBL" id="CAI0445897.1"/>
    </source>
</evidence>
<dbReference type="FunFam" id="3.30.70.330:FF:000555">
    <property type="entry name" value="Polyadenylate-binding protein"/>
    <property type="match status" value="1"/>
</dbReference>
<feature type="domain" description="RRM" evidence="13">
    <location>
        <begin position="271"/>
        <end position="348"/>
    </location>
</feature>
<dbReference type="PROSITE" id="PS51309">
    <property type="entry name" value="PABC"/>
    <property type="match status" value="1"/>
</dbReference>
<dbReference type="GO" id="GO:0005737">
    <property type="term" value="C:cytoplasm"/>
    <property type="evidence" value="ECO:0007669"/>
    <property type="project" value="UniProtKB-SubCell"/>
</dbReference>
<evidence type="ECO:0000256" key="11">
    <source>
        <dbReference type="RuleBase" id="RU362004"/>
    </source>
</evidence>
<dbReference type="InterPro" id="IPR036053">
    <property type="entry name" value="PABP-dom"/>
</dbReference>
<dbReference type="FunFam" id="3.30.70.330:FF:000003">
    <property type="entry name" value="Polyadenylate-binding protein"/>
    <property type="match status" value="1"/>
</dbReference>
<dbReference type="PANTHER" id="PTHR24012">
    <property type="entry name" value="RNA BINDING PROTEIN"/>
    <property type="match status" value="1"/>
</dbReference>
<evidence type="ECO:0000256" key="12">
    <source>
        <dbReference type="SAM" id="MobiDB-lite"/>
    </source>
</evidence>
<keyword evidence="8 10" id="KW-0694">RNA-binding</keyword>
<dbReference type="SUPFAM" id="SSF63570">
    <property type="entry name" value="PABC (PABP) domain"/>
    <property type="match status" value="1"/>
</dbReference>
<dbReference type="InterPro" id="IPR045305">
    <property type="entry name" value="RRM2_I_PABPs"/>
</dbReference>
<comment type="subcellular location">
    <subcellularLocation>
        <location evidence="2 11">Cytoplasm</location>
    </subcellularLocation>
    <subcellularLocation>
        <location evidence="1">Nucleus</location>
    </subcellularLocation>
</comment>
<dbReference type="InterPro" id="IPR012677">
    <property type="entry name" value="Nucleotide-bd_a/b_plait_sf"/>
</dbReference>
<dbReference type="CDD" id="cd12378">
    <property type="entry name" value="RRM1_I_PABPs"/>
    <property type="match status" value="1"/>
</dbReference>
<feature type="domain" description="RRM" evidence="13">
    <location>
        <begin position="92"/>
        <end position="170"/>
    </location>
</feature>
<dbReference type="Gene3D" id="3.30.70.330">
    <property type="match status" value="4"/>
</dbReference>
<evidence type="ECO:0000256" key="8">
    <source>
        <dbReference type="ARBA" id="ARBA00022884"/>
    </source>
</evidence>
<evidence type="ECO:0000259" key="13">
    <source>
        <dbReference type="PROSITE" id="PS50102"/>
    </source>
</evidence>
<evidence type="ECO:0000256" key="6">
    <source>
        <dbReference type="ARBA" id="ARBA00022737"/>
    </source>
</evidence>
<evidence type="ECO:0000256" key="2">
    <source>
        <dbReference type="ARBA" id="ARBA00004496"/>
    </source>
</evidence>
<evidence type="ECO:0000256" key="7">
    <source>
        <dbReference type="ARBA" id="ARBA00022845"/>
    </source>
</evidence>
<evidence type="ECO:0000313" key="16">
    <source>
        <dbReference type="Proteomes" id="UP001154282"/>
    </source>
</evidence>
<dbReference type="InterPro" id="IPR003954">
    <property type="entry name" value="RRM_euk-type"/>
</dbReference>
<dbReference type="InterPro" id="IPR002004">
    <property type="entry name" value="PABP_HYD_C"/>
</dbReference>
<dbReference type="GO" id="GO:0005634">
    <property type="term" value="C:nucleus"/>
    <property type="evidence" value="ECO:0007669"/>
    <property type="project" value="UniProtKB-SubCell"/>
</dbReference>
<feature type="region of interest" description="Disordered" evidence="12">
    <location>
        <begin position="535"/>
        <end position="557"/>
    </location>
</feature>
<dbReference type="FunFam" id="1.10.1900.10:FF:000003">
    <property type="entry name" value="Polyadenylate-binding protein"/>
    <property type="match status" value="1"/>
</dbReference>
<name>A0AAV0MI18_9ROSI</name>
<feature type="compositionally biased region" description="Gly residues" evidence="12">
    <location>
        <begin position="542"/>
        <end position="551"/>
    </location>
</feature>
<evidence type="ECO:0000259" key="14">
    <source>
        <dbReference type="PROSITE" id="PS51309"/>
    </source>
</evidence>
<keyword evidence="7" id="KW-0810">Translation regulation</keyword>
<organism evidence="15 16">
    <name type="scientific">Linum tenue</name>
    <dbReference type="NCBI Taxonomy" id="586396"/>
    <lineage>
        <taxon>Eukaryota</taxon>
        <taxon>Viridiplantae</taxon>
        <taxon>Streptophyta</taxon>
        <taxon>Embryophyta</taxon>
        <taxon>Tracheophyta</taxon>
        <taxon>Spermatophyta</taxon>
        <taxon>Magnoliopsida</taxon>
        <taxon>eudicotyledons</taxon>
        <taxon>Gunneridae</taxon>
        <taxon>Pentapetalae</taxon>
        <taxon>rosids</taxon>
        <taxon>fabids</taxon>
        <taxon>Malpighiales</taxon>
        <taxon>Linaceae</taxon>
        <taxon>Linum</taxon>
    </lineage>
</organism>
<protein>
    <recommendedName>
        <fullName evidence="11">Polyadenylate-binding protein</fullName>
        <shortName evidence="11">PABP</shortName>
    </recommendedName>
</protein>
<dbReference type="InterPro" id="IPR006515">
    <property type="entry name" value="PABP_1234"/>
</dbReference>
<feature type="domain" description="PABC" evidence="14">
    <location>
        <begin position="619"/>
        <end position="696"/>
    </location>
</feature>
<dbReference type="Gene3D" id="1.10.1900.10">
    <property type="entry name" value="c-terminal domain of poly(a) binding protein"/>
    <property type="match status" value="1"/>
</dbReference>
<dbReference type="Pfam" id="PF00658">
    <property type="entry name" value="MLLE"/>
    <property type="match status" value="1"/>
</dbReference>
<evidence type="ECO:0000256" key="4">
    <source>
        <dbReference type="ARBA" id="ARBA00022490"/>
    </source>
</evidence>
<keyword evidence="4 11" id="KW-0963">Cytoplasm</keyword>
<proteinExistence type="inferred from homology"/>
<dbReference type="InterPro" id="IPR000504">
    <property type="entry name" value="RRM_dom"/>
</dbReference>
<comment type="caution">
    <text evidence="15">The sequence shown here is derived from an EMBL/GenBank/DDBJ whole genome shotgun (WGS) entry which is preliminary data.</text>
</comment>
<comment type="similarity">
    <text evidence="3 11">Belongs to the polyadenylate-binding protein type-1 family.</text>
</comment>
<reference evidence="15" key="1">
    <citation type="submission" date="2022-08" db="EMBL/GenBank/DDBJ databases">
        <authorList>
            <person name="Gutierrez-Valencia J."/>
        </authorList>
    </citation>
    <scope>NUCLEOTIDE SEQUENCE</scope>
</reference>
<feature type="domain" description="RRM" evidence="13">
    <location>
        <begin position="180"/>
        <end position="252"/>
    </location>
</feature>
<dbReference type="NCBIfam" id="TIGR01628">
    <property type="entry name" value="PABP-1234"/>
    <property type="match status" value="1"/>
</dbReference>
<dbReference type="PROSITE" id="PS50102">
    <property type="entry name" value="RRM"/>
    <property type="match status" value="4"/>
</dbReference>
<dbReference type="FunFam" id="3.30.70.330:FF:000217">
    <property type="entry name" value="Polyadenylate-binding protein"/>
    <property type="match status" value="1"/>
</dbReference>
<dbReference type="EMBL" id="CAMGYJ010000007">
    <property type="protein sequence ID" value="CAI0445897.1"/>
    <property type="molecule type" value="Genomic_DNA"/>
</dbReference>
<dbReference type="SUPFAM" id="SSF54928">
    <property type="entry name" value="RNA-binding domain, RBD"/>
    <property type="match status" value="3"/>
</dbReference>
<gene>
    <name evidence="15" type="ORF">LITE_LOCUS28781</name>
</gene>
<dbReference type="CDD" id="cd12381">
    <property type="entry name" value="RRM4_I_PABPs"/>
    <property type="match status" value="1"/>
</dbReference>
<dbReference type="SMART" id="SM00517">
    <property type="entry name" value="PolyA"/>
    <property type="match status" value="1"/>
</dbReference>
<keyword evidence="16" id="KW-1185">Reference proteome</keyword>
<dbReference type="CDD" id="cd12379">
    <property type="entry name" value="RRM2_I_PABPs"/>
    <property type="match status" value="1"/>
</dbReference>
<accession>A0AAV0MI18</accession>
<keyword evidence="9" id="KW-0539">Nucleus</keyword>
<dbReference type="SMART" id="SM00361">
    <property type="entry name" value="RRM_1"/>
    <property type="match status" value="4"/>
</dbReference>
<dbReference type="GO" id="GO:0006417">
    <property type="term" value="P:regulation of translation"/>
    <property type="evidence" value="ECO:0007669"/>
    <property type="project" value="UniProtKB-KW"/>
</dbReference>
<keyword evidence="6" id="KW-0677">Repeat</keyword>
<evidence type="ECO:0000256" key="3">
    <source>
        <dbReference type="ARBA" id="ARBA00008557"/>
    </source>
</evidence>